<dbReference type="EMBL" id="CP001663">
    <property type="protein sequence ID" value="AFP43167.1"/>
    <property type="molecule type" value="Genomic_DNA"/>
</dbReference>
<keyword evidence="1" id="KW-1133">Transmembrane helix</keyword>
<sequence length="248" mass="25829">MMAMNRSPRPAPIEEPLTPELLADLQAGLLDDATAARVRRRVRDDPEAADMLAALERVRRDLAGLGADLDAESAPPVPPEVSAKLIAALRAERPRHARRWRRIGAIIGGCAAVVAVAIGAIMLQHPAPLSKPPAPTGQFGRITTTPVPSDLGLTEAQVLAVLTTPPDFGPLADPARRTGCLAALGYPPGIRVLGARPLDVAGRRGVLILLADDRPATLTGLVVPADCADGAAPAPIARTVVRQPAARP</sequence>
<accession>I7GC00</accession>
<reference evidence="2 3" key="1">
    <citation type="journal article" date="2007" name="Genome Biol.">
        <title>Interrupted coding sequences in Mycobacterium smegmatis: authentic mutations or sequencing errors?</title>
        <authorList>
            <person name="Deshayes C."/>
            <person name="Perrodou E."/>
            <person name="Gallien S."/>
            <person name="Euphrasie D."/>
            <person name="Schaeffer C."/>
            <person name="Van-Dorsselaer A."/>
            <person name="Poch O."/>
            <person name="Lecompte O."/>
            <person name="Reyrat J.M."/>
        </authorList>
    </citation>
    <scope>NUCLEOTIDE SEQUENCE [LARGE SCALE GENOMIC DNA]</scope>
    <source>
        <strain evidence="3">ATCC 700084 / mc(2)155</strain>
    </source>
</reference>
<feature type="transmembrane region" description="Helical" evidence="1">
    <location>
        <begin position="103"/>
        <end position="123"/>
    </location>
</feature>
<evidence type="ECO:0000256" key="1">
    <source>
        <dbReference type="SAM" id="Phobius"/>
    </source>
</evidence>
<keyword evidence="1" id="KW-0812">Transmembrane</keyword>
<gene>
    <name evidence="2" type="ordered locus">MSMEI_6741</name>
</gene>
<dbReference type="PATRIC" id="fig|246196.56.peg.6877"/>
<protein>
    <submittedName>
        <fullName evidence="2">Conserved hypothetical alanine rich membrane protein</fullName>
    </submittedName>
</protein>
<name>I7GC00_MYCS2</name>
<evidence type="ECO:0000313" key="3">
    <source>
        <dbReference type="Proteomes" id="UP000006158"/>
    </source>
</evidence>
<reference evidence="2 3" key="2">
    <citation type="journal article" date="2009" name="Genome Res.">
        <title>Ortho-proteogenomics: multiple proteomes investigation through orthology and a new MS-based protocol.</title>
        <authorList>
            <person name="Gallien S."/>
            <person name="Perrodou E."/>
            <person name="Carapito C."/>
            <person name="Deshayes C."/>
            <person name="Reyrat J.M."/>
            <person name="Van Dorsselaer A."/>
            <person name="Poch O."/>
            <person name="Schaeffer C."/>
            <person name="Lecompte O."/>
        </authorList>
    </citation>
    <scope>NUCLEOTIDE SEQUENCE [LARGE SCALE GENOMIC DNA]</scope>
    <source>
        <strain evidence="3">ATCC 700084 / mc(2)155</strain>
    </source>
</reference>
<dbReference type="KEGG" id="msg:MSMEI_6741"/>
<dbReference type="Proteomes" id="UP000006158">
    <property type="component" value="Chromosome"/>
</dbReference>
<evidence type="ECO:0000313" key="2">
    <source>
        <dbReference type="EMBL" id="AFP43167.1"/>
    </source>
</evidence>
<dbReference type="AlphaFoldDB" id="I7GC00"/>
<organism evidence="2 3">
    <name type="scientific">Mycolicibacterium smegmatis (strain ATCC 700084 / mc(2)155)</name>
    <name type="common">Mycobacterium smegmatis</name>
    <dbReference type="NCBI Taxonomy" id="246196"/>
    <lineage>
        <taxon>Bacteria</taxon>
        <taxon>Bacillati</taxon>
        <taxon>Actinomycetota</taxon>
        <taxon>Actinomycetes</taxon>
        <taxon>Mycobacteriales</taxon>
        <taxon>Mycobacteriaceae</taxon>
        <taxon>Mycolicibacterium</taxon>
    </lineage>
</organism>
<keyword evidence="1" id="KW-0472">Membrane</keyword>
<proteinExistence type="predicted"/>